<dbReference type="GO" id="GO:0050661">
    <property type="term" value="F:NADP binding"/>
    <property type="evidence" value="ECO:0007669"/>
    <property type="project" value="InterPro"/>
</dbReference>
<keyword evidence="4" id="KW-0521">NADP</keyword>
<accession>A0A939HCI2</accession>
<evidence type="ECO:0000256" key="2">
    <source>
        <dbReference type="ARBA" id="ARBA00022630"/>
    </source>
</evidence>
<gene>
    <name evidence="7" type="ORF">J3A84_10450</name>
</gene>
<dbReference type="PANTHER" id="PTHR43303:SF4">
    <property type="entry name" value="NADPH DEHYDROGENASE C23G7.10C-RELATED"/>
    <property type="match status" value="1"/>
</dbReference>
<dbReference type="Proteomes" id="UP000664218">
    <property type="component" value="Unassembled WGS sequence"/>
</dbReference>
<evidence type="ECO:0000256" key="1">
    <source>
        <dbReference type="ARBA" id="ARBA00001917"/>
    </source>
</evidence>
<evidence type="ECO:0000256" key="3">
    <source>
        <dbReference type="ARBA" id="ARBA00022643"/>
    </source>
</evidence>
<keyword evidence="3" id="KW-0288">FMN</keyword>
<comment type="caution">
    <text evidence="7">The sequence shown here is derived from an EMBL/GenBank/DDBJ whole genome shotgun (WGS) entry which is preliminary data.</text>
</comment>
<keyword evidence="5" id="KW-0560">Oxidoreductase</keyword>
<keyword evidence="2" id="KW-0285">Flavoprotein</keyword>
<dbReference type="InterPro" id="IPR013785">
    <property type="entry name" value="Aldolase_TIM"/>
</dbReference>
<dbReference type="Pfam" id="PF00724">
    <property type="entry name" value="Oxidored_FMN"/>
    <property type="match status" value="1"/>
</dbReference>
<dbReference type="CDD" id="cd02803">
    <property type="entry name" value="OYE_like_FMN_family"/>
    <property type="match status" value="1"/>
</dbReference>
<dbReference type="EMBL" id="JAFNJU010000007">
    <property type="protein sequence ID" value="MBO1265451.1"/>
    <property type="molecule type" value="Genomic_DNA"/>
</dbReference>
<dbReference type="InterPro" id="IPR044152">
    <property type="entry name" value="YqjM-like"/>
</dbReference>
<dbReference type="AlphaFoldDB" id="A0A939HCI2"/>
<dbReference type="GO" id="GO:0003959">
    <property type="term" value="F:NADPH dehydrogenase activity"/>
    <property type="evidence" value="ECO:0007669"/>
    <property type="project" value="InterPro"/>
</dbReference>
<organism evidence="7 8">
    <name type="scientific">Proteiniclasticum aestuarii</name>
    <dbReference type="NCBI Taxonomy" id="2817862"/>
    <lineage>
        <taxon>Bacteria</taxon>
        <taxon>Bacillati</taxon>
        <taxon>Bacillota</taxon>
        <taxon>Clostridia</taxon>
        <taxon>Eubacteriales</taxon>
        <taxon>Clostridiaceae</taxon>
        <taxon>Proteiniclasticum</taxon>
    </lineage>
</organism>
<dbReference type="GO" id="GO:0010181">
    <property type="term" value="F:FMN binding"/>
    <property type="evidence" value="ECO:0007669"/>
    <property type="project" value="InterPro"/>
</dbReference>
<proteinExistence type="predicted"/>
<dbReference type="SUPFAM" id="SSF51395">
    <property type="entry name" value="FMN-linked oxidoreductases"/>
    <property type="match status" value="1"/>
</dbReference>
<dbReference type="PANTHER" id="PTHR43303">
    <property type="entry name" value="NADPH DEHYDROGENASE C23G7.10C-RELATED"/>
    <property type="match status" value="1"/>
</dbReference>
<dbReference type="RefSeq" id="WP_207599968.1">
    <property type="nucleotide sequence ID" value="NZ_JAFNJU010000007.1"/>
</dbReference>
<reference evidence="7" key="1">
    <citation type="submission" date="2021-03" db="EMBL/GenBank/DDBJ databases">
        <title>Proteiniclasticum marinus sp. nov., isolated from tidal flat sediment.</title>
        <authorList>
            <person name="Namirimu T."/>
            <person name="Yang J.-A."/>
            <person name="Yang S.-H."/>
            <person name="Kim Y.-J."/>
            <person name="Kwon K.K."/>
        </authorList>
    </citation>
    <scope>NUCLEOTIDE SEQUENCE</scope>
    <source>
        <strain evidence="7">SCR006</strain>
    </source>
</reference>
<feature type="domain" description="NADH:flavin oxidoreductase/NADH oxidase N-terminal" evidence="6">
    <location>
        <begin position="6"/>
        <end position="322"/>
    </location>
</feature>
<protein>
    <submittedName>
        <fullName evidence="7">NADH:flavin oxidoreductase</fullName>
    </submittedName>
</protein>
<dbReference type="InterPro" id="IPR001155">
    <property type="entry name" value="OxRdtase_FMN_N"/>
</dbReference>
<dbReference type="Gene3D" id="3.20.20.70">
    <property type="entry name" value="Aldolase class I"/>
    <property type="match status" value="1"/>
</dbReference>
<name>A0A939HCI2_9CLOT</name>
<evidence type="ECO:0000313" key="7">
    <source>
        <dbReference type="EMBL" id="MBO1265451.1"/>
    </source>
</evidence>
<keyword evidence="8" id="KW-1185">Reference proteome</keyword>
<evidence type="ECO:0000313" key="8">
    <source>
        <dbReference type="Proteomes" id="UP000664218"/>
    </source>
</evidence>
<evidence type="ECO:0000259" key="6">
    <source>
        <dbReference type="Pfam" id="PF00724"/>
    </source>
</evidence>
<evidence type="ECO:0000256" key="4">
    <source>
        <dbReference type="ARBA" id="ARBA00022857"/>
    </source>
</evidence>
<sequence length="327" mass="36020">MRKITRPLNVKNLNLKNRIVFPPMATAKALEDGSISEDILSYYDEKTKDGDLALVIVEHSFISEEGRANKNQLSVASDEMVEGLKKLSTLLHKNETLGVMQINHAGLYAKPNDPFLLPAGPSAVPGQNIHVLKREGLEEIIMDFAAAARRCKEAGFDGVEIHSAHGYLLNQFYSPLINKREDAYGGSLTNRIRLHVEIIRAVRKEVGSDYPLFIRLGACDYKEGGTTIEDSVYASSVFAKEGVDLLDISGGHCGYVHPTEKSQGYFREITEALKKAVDIPVLLTGGITDLVAADAILEKNQTDLIGIGRSIYKDSTWLHGALEKLER</sequence>
<evidence type="ECO:0000256" key="5">
    <source>
        <dbReference type="ARBA" id="ARBA00023002"/>
    </source>
</evidence>
<comment type="cofactor">
    <cofactor evidence="1">
        <name>FMN</name>
        <dbReference type="ChEBI" id="CHEBI:58210"/>
    </cofactor>
</comment>